<feature type="domain" description="EamA" evidence="7">
    <location>
        <begin position="170"/>
        <end position="302"/>
    </location>
</feature>
<keyword evidence="4 6" id="KW-1133">Transmembrane helix</keyword>
<feature type="transmembrane region" description="Helical" evidence="6">
    <location>
        <begin position="263"/>
        <end position="280"/>
    </location>
</feature>
<proteinExistence type="inferred from homology"/>
<evidence type="ECO:0000256" key="1">
    <source>
        <dbReference type="ARBA" id="ARBA00004141"/>
    </source>
</evidence>
<feature type="transmembrane region" description="Helical" evidence="6">
    <location>
        <begin position="21"/>
        <end position="41"/>
    </location>
</feature>
<dbReference type="InterPro" id="IPR050638">
    <property type="entry name" value="AA-Vitamin_Transporters"/>
</dbReference>
<gene>
    <name evidence="8" type="ORF">AWB79_05154</name>
</gene>
<name>A0A158CEB1_9BURK</name>
<feature type="transmembrane region" description="Helical" evidence="6">
    <location>
        <begin position="230"/>
        <end position="251"/>
    </location>
</feature>
<dbReference type="Pfam" id="PF00892">
    <property type="entry name" value="EamA"/>
    <property type="match status" value="2"/>
</dbReference>
<feature type="transmembrane region" description="Helical" evidence="6">
    <location>
        <begin position="286"/>
        <end position="304"/>
    </location>
</feature>
<dbReference type="PANTHER" id="PTHR32322:SF2">
    <property type="entry name" value="EAMA DOMAIN-CONTAINING PROTEIN"/>
    <property type="match status" value="1"/>
</dbReference>
<evidence type="ECO:0000256" key="5">
    <source>
        <dbReference type="ARBA" id="ARBA00023136"/>
    </source>
</evidence>
<accession>A0A158CEB1</accession>
<comment type="subcellular location">
    <subcellularLocation>
        <location evidence="1">Membrane</location>
        <topology evidence="1">Multi-pass membrane protein</topology>
    </subcellularLocation>
</comment>
<evidence type="ECO:0000313" key="9">
    <source>
        <dbReference type="Proteomes" id="UP000054851"/>
    </source>
</evidence>
<evidence type="ECO:0000256" key="3">
    <source>
        <dbReference type="ARBA" id="ARBA00022692"/>
    </source>
</evidence>
<feature type="transmembrane region" description="Helical" evidence="6">
    <location>
        <begin position="47"/>
        <end position="71"/>
    </location>
</feature>
<dbReference type="AlphaFoldDB" id="A0A158CEB1"/>
<dbReference type="OrthoDB" id="9809509at2"/>
<organism evidence="8 9">
    <name type="scientific">Caballeronia hypogeia</name>
    <dbReference type="NCBI Taxonomy" id="1777140"/>
    <lineage>
        <taxon>Bacteria</taxon>
        <taxon>Pseudomonadati</taxon>
        <taxon>Pseudomonadota</taxon>
        <taxon>Betaproteobacteria</taxon>
        <taxon>Burkholderiales</taxon>
        <taxon>Burkholderiaceae</taxon>
        <taxon>Caballeronia</taxon>
    </lineage>
</organism>
<evidence type="ECO:0000256" key="4">
    <source>
        <dbReference type="ARBA" id="ARBA00022989"/>
    </source>
</evidence>
<protein>
    <submittedName>
        <fullName evidence="8">Multidrug DMT transporter permease</fullName>
    </submittedName>
</protein>
<keyword evidence="5 6" id="KW-0472">Membrane</keyword>
<feature type="transmembrane region" description="Helical" evidence="6">
    <location>
        <begin position="109"/>
        <end position="130"/>
    </location>
</feature>
<dbReference type="STRING" id="1777140.AWB79_05154"/>
<feature type="transmembrane region" description="Helical" evidence="6">
    <location>
        <begin position="142"/>
        <end position="160"/>
    </location>
</feature>
<evidence type="ECO:0000259" key="7">
    <source>
        <dbReference type="Pfam" id="PF00892"/>
    </source>
</evidence>
<dbReference type="SUPFAM" id="SSF103481">
    <property type="entry name" value="Multidrug resistance efflux transporter EmrE"/>
    <property type="match status" value="2"/>
</dbReference>
<dbReference type="InterPro" id="IPR000620">
    <property type="entry name" value="EamA_dom"/>
</dbReference>
<sequence>MAQAPQVDRERGTSSQRERRWLTTFGPVIFLLLWSAGFPIAKTGLHYASPLTFLSIRFALSVGVLLAVCMFKRPQWPGTARAWTHLVVVGFLVQVMYFGLSYLSMTAGIATSVLALIVSLQPILVGVLAPKFVGERIGARRWAGLLLGLAGAAGVIVARGPLHAESLGPVLLAVGALIGITGAMLYEKRLGTAQDPLTSNLVQYSVGFVFCAPMALAFEHTQVQWTPTLVATLAYLVIGNSLIAITLLLAMTRAGKVSQVASLFFFVPPAAAVLAYFFLGEVLPSMAWWAMGVAVLGVAIATWTPRK</sequence>
<comment type="similarity">
    <text evidence="2">Belongs to the EamA transporter family.</text>
</comment>
<feature type="transmembrane region" description="Helical" evidence="6">
    <location>
        <begin position="83"/>
        <end position="103"/>
    </location>
</feature>
<dbReference type="Proteomes" id="UP000054851">
    <property type="component" value="Unassembled WGS sequence"/>
</dbReference>
<dbReference type="PANTHER" id="PTHR32322">
    <property type="entry name" value="INNER MEMBRANE TRANSPORTER"/>
    <property type="match status" value="1"/>
</dbReference>
<dbReference type="GO" id="GO:0016020">
    <property type="term" value="C:membrane"/>
    <property type="evidence" value="ECO:0007669"/>
    <property type="project" value="UniProtKB-SubCell"/>
</dbReference>
<evidence type="ECO:0000256" key="6">
    <source>
        <dbReference type="SAM" id="Phobius"/>
    </source>
</evidence>
<keyword evidence="9" id="KW-1185">Reference proteome</keyword>
<keyword evidence="3 6" id="KW-0812">Transmembrane</keyword>
<evidence type="ECO:0000256" key="2">
    <source>
        <dbReference type="ARBA" id="ARBA00007362"/>
    </source>
</evidence>
<evidence type="ECO:0000313" key="8">
    <source>
        <dbReference type="EMBL" id="SAK80226.1"/>
    </source>
</evidence>
<dbReference type="RefSeq" id="WP_061170241.1">
    <property type="nucleotide sequence ID" value="NZ_FCOA02000021.1"/>
</dbReference>
<dbReference type="EMBL" id="FCOA02000021">
    <property type="protein sequence ID" value="SAK80226.1"/>
    <property type="molecule type" value="Genomic_DNA"/>
</dbReference>
<reference evidence="8" key="1">
    <citation type="submission" date="2016-01" db="EMBL/GenBank/DDBJ databases">
        <authorList>
            <person name="Peeters C."/>
        </authorList>
    </citation>
    <scope>NUCLEOTIDE SEQUENCE</scope>
    <source>
        <strain evidence="8">LMG 29322</strain>
    </source>
</reference>
<comment type="caution">
    <text evidence="8">The sequence shown here is derived from an EMBL/GenBank/DDBJ whole genome shotgun (WGS) entry which is preliminary data.</text>
</comment>
<feature type="transmembrane region" description="Helical" evidence="6">
    <location>
        <begin position="198"/>
        <end position="218"/>
    </location>
</feature>
<feature type="transmembrane region" description="Helical" evidence="6">
    <location>
        <begin position="166"/>
        <end position="186"/>
    </location>
</feature>
<dbReference type="InterPro" id="IPR037185">
    <property type="entry name" value="EmrE-like"/>
</dbReference>
<feature type="domain" description="EamA" evidence="7">
    <location>
        <begin position="30"/>
        <end position="156"/>
    </location>
</feature>